<reference evidence="1 2" key="1">
    <citation type="submission" date="2019-03" db="EMBL/GenBank/DDBJ databases">
        <authorList>
            <consortium name="Pathogen Informatics"/>
        </authorList>
    </citation>
    <scope>NUCLEOTIDE SEQUENCE [LARGE SCALE GENOMIC DNA]</scope>
    <source>
        <strain evidence="1 2">NCTC13038</strain>
    </source>
</reference>
<sequence>MTNLTETLHDIPVPDVNTLRSAALMPRRLIFLTLSKNISANCLPASTMSWRAAIFMTV</sequence>
<name>A0A485BEI4_RAOTE</name>
<dbReference type="AlphaFoldDB" id="A0A485BEI4"/>
<evidence type="ECO:0000313" key="2">
    <source>
        <dbReference type="Proteomes" id="UP000332594"/>
    </source>
</evidence>
<gene>
    <name evidence="1" type="ORF">NCTC13038_02512</name>
</gene>
<accession>A0A485BEI4</accession>
<evidence type="ECO:0000313" key="1">
    <source>
        <dbReference type="EMBL" id="VFS72165.1"/>
    </source>
</evidence>
<organism evidence="1 2">
    <name type="scientific">Raoultella terrigena</name>
    <name type="common">Klebsiella terrigena</name>
    <dbReference type="NCBI Taxonomy" id="577"/>
    <lineage>
        <taxon>Bacteria</taxon>
        <taxon>Pseudomonadati</taxon>
        <taxon>Pseudomonadota</taxon>
        <taxon>Gammaproteobacteria</taxon>
        <taxon>Enterobacterales</taxon>
        <taxon>Enterobacteriaceae</taxon>
        <taxon>Klebsiella/Raoultella group</taxon>
        <taxon>Raoultella</taxon>
    </lineage>
</organism>
<protein>
    <submittedName>
        <fullName evidence="1">Uncharacterized protein</fullName>
    </submittedName>
</protein>
<proteinExistence type="predicted"/>
<dbReference type="EMBL" id="CAADJG010000002">
    <property type="protein sequence ID" value="VFS72165.1"/>
    <property type="molecule type" value="Genomic_DNA"/>
</dbReference>
<dbReference type="Proteomes" id="UP000332594">
    <property type="component" value="Unassembled WGS sequence"/>
</dbReference>